<reference evidence="2" key="2">
    <citation type="submission" date="2016-11" db="UniProtKB">
        <authorList>
            <consortium name="WormBaseParasite"/>
        </authorList>
    </citation>
    <scope>IDENTIFICATION</scope>
</reference>
<evidence type="ECO:0000313" key="2">
    <source>
        <dbReference type="WBParaSite" id="EN70_5080"/>
    </source>
</evidence>
<dbReference type="Pfam" id="PF03564">
    <property type="entry name" value="DUF1759"/>
    <property type="match status" value="1"/>
</dbReference>
<dbReference type="InterPro" id="IPR005312">
    <property type="entry name" value="DUF1759"/>
</dbReference>
<keyword evidence="1" id="KW-1185">Reference proteome</keyword>
<organism evidence="1 2">
    <name type="scientific">Loa loa</name>
    <name type="common">Eye worm</name>
    <name type="synonym">Filaria loa</name>
    <dbReference type="NCBI Taxonomy" id="7209"/>
    <lineage>
        <taxon>Eukaryota</taxon>
        <taxon>Metazoa</taxon>
        <taxon>Ecdysozoa</taxon>
        <taxon>Nematoda</taxon>
        <taxon>Chromadorea</taxon>
        <taxon>Rhabditida</taxon>
        <taxon>Spirurina</taxon>
        <taxon>Spiruromorpha</taxon>
        <taxon>Filarioidea</taxon>
        <taxon>Onchocercidae</taxon>
        <taxon>Loa</taxon>
    </lineage>
</organism>
<evidence type="ECO:0000313" key="1">
    <source>
        <dbReference type="Proteomes" id="UP000095285"/>
    </source>
</evidence>
<name>A0A1I7VQ80_LOALO</name>
<dbReference type="AlphaFoldDB" id="A0A1I7VQ80"/>
<sequence>MSGQFEKSIHRRRDLTPAQKFMDFLSSLKGAAREQISDLMANKENYPLALENLYERYGDKKQRTKELYKSLERARCSNKKPFRMIRELLNLLSQLKGLGENVETAQLDVMVTGRIPEDMTKGLRKKKYKDPEWTMEDTIKYLEEKMKIEEESEVKLPEKGNLVDRTKMQ</sequence>
<dbReference type="Proteomes" id="UP000095285">
    <property type="component" value="Unassembled WGS sequence"/>
</dbReference>
<protein>
    <submittedName>
        <fullName evidence="2">CARD domain-containing protein</fullName>
    </submittedName>
</protein>
<dbReference type="WBParaSite" id="EN70_5080">
    <property type="protein sequence ID" value="EN70_5080"/>
    <property type="gene ID" value="EN70_5080"/>
</dbReference>
<accession>A0A1I7VQ80</accession>
<proteinExistence type="predicted"/>
<reference evidence="1" key="1">
    <citation type="submission" date="2012-04" db="EMBL/GenBank/DDBJ databases">
        <title>The Genome Sequence of Loa loa.</title>
        <authorList>
            <consortium name="The Broad Institute Genome Sequencing Platform"/>
            <consortium name="Broad Institute Genome Sequencing Center for Infectious Disease"/>
            <person name="Nutman T.B."/>
            <person name="Fink D.L."/>
            <person name="Russ C."/>
            <person name="Young S."/>
            <person name="Zeng Q."/>
            <person name="Gargeya S."/>
            <person name="Alvarado L."/>
            <person name="Berlin A."/>
            <person name="Chapman S.B."/>
            <person name="Chen Z."/>
            <person name="Freedman E."/>
            <person name="Gellesch M."/>
            <person name="Goldberg J."/>
            <person name="Griggs A."/>
            <person name="Gujja S."/>
            <person name="Heilman E.R."/>
            <person name="Heiman D."/>
            <person name="Howarth C."/>
            <person name="Mehta T."/>
            <person name="Neiman D."/>
            <person name="Pearson M."/>
            <person name="Roberts A."/>
            <person name="Saif S."/>
            <person name="Shea T."/>
            <person name="Shenoy N."/>
            <person name="Sisk P."/>
            <person name="Stolte C."/>
            <person name="Sykes S."/>
            <person name="White J."/>
            <person name="Yandava C."/>
            <person name="Haas B."/>
            <person name="Henn M.R."/>
            <person name="Nusbaum C."/>
            <person name="Birren B."/>
        </authorList>
    </citation>
    <scope>NUCLEOTIDE SEQUENCE [LARGE SCALE GENOMIC DNA]</scope>
</reference>